<reference evidence="1" key="1">
    <citation type="submission" date="2013-12" db="EMBL/GenBank/DDBJ databases">
        <title>A Varibaculum cambriense genome reconstructed from a premature infant gut community with otherwise low bacterial novelty that shifts toward anaerobic metabolism during the third week of life.</title>
        <authorList>
            <person name="Brown C.T."/>
            <person name="Sharon I."/>
            <person name="Thomas B.C."/>
            <person name="Castelle C.J."/>
            <person name="Morowitz M.J."/>
            <person name="Banfield J.F."/>
        </authorList>
    </citation>
    <scope>NUCLEOTIDE SEQUENCE</scope>
</reference>
<feature type="non-terminal residue" evidence="1">
    <location>
        <position position="1"/>
    </location>
</feature>
<organism evidence="1">
    <name type="scientific">human gut metagenome</name>
    <dbReference type="NCBI Taxonomy" id="408170"/>
    <lineage>
        <taxon>unclassified sequences</taxon>
        <taxon>metagenomes</taxon>
        <taxon>organismal metagenomes</taxon>
    </lineage>
</organism>
<evidence type="ECO:0000313" key="1">
    <source>
        <dbReference type="EMBL" id="ETJ15976.1"/>
    </source>
</evidence>
<protein>
    <submittedName>
        <fullName evidence="1">Uncharacterized protein</fullName>
    </submittedName>
</protein>
<proteinExistence type="predicted"/>
<gene>
    <name evidence="1" type="ORF">Q604_UNBc4C00153G0001</name>
</gene>
<name>W1WDH4_9ZZZZ</name>
<comment type="caution">
    <text evidence="1">The sequence shown here is derived from an EMBL/GenBank/DDBJ whole genome shotgun (WGS) entry which is preliminary data.</text>
</comment>
<dbReference type="AlphaFoldDB" id="W1WDH4"/>
<sequence>HRHDQQVTEEELVAWDVGAHLAREVVVDRAHRTHARGGAFINFFIKLYYNSYIFYNFLQIFYKRNI</sequence>
<accession>W1WDH4</accession>
<dbReference type="EMBL" id="AZMM01018934">
    <property type="protein sequence ID" value="ETJ15976.1"/>
    <property type="molecule type" value="Genomic_DNA"/>
</dbReference>